<keyword evidence="7" id="KW-1185">Reference proteome</keyword>
<dbReference type="InterPro" id="IPR013905">
    <property type="entry name" value="Lgl_C_dom"/>
</dbReference>
<organism evidence="6 7">
    <name type="scientific">Marasmiellus scandens</name>
    <dbReference type="NCBI Taxonomy" id="2682957"/>
    <lineage>
        <taxon>Eukaryota</taxon>
        <taxon>Fungi</taxon>
        <taxon>Dikarya</taxon>
        <taxon>Basidiomycota</taxon>
        <taxon>Agaricomycotina</taxon>
        <taxon>Agaricomycetes</taxon>
        <taxon>Agaricomycetidae</taxon>
        <taxon>Agaricales</taxon>
        <taxon>Marasmiineae</taxon>
        <taxon>Omphalotaceae</taxon>
        <taxon>Marasmiellus</taxon>
    </lineage>
</organism>
<feature type="domain" description="Lethal giant larvae (Lgl)-like C-terminal" evidence="5">
    <location>
        <begin position="593"/>
        <end position="980"/>
    </location>
</feature>
<dbReference type="SMART" id="SM00320">
    <property type="entry name" value="WD40"/>
    <property type="match status" value="6"/>
</dbReference>
<comment type="caution">
    <text evidence="6">The sequence shown here is derived from an EMBL/GenBank/DDBJ whole genome shotgun (WGS) entry which is preliminary data.</text>
</comment>
<evidence type="ECO:0000256" key="3">
    <source>
        <dbReference type="PROSITE-ProRule" id="PRU00221"/>
    </source>
</evidence>
<evidence type="ECO:0000256" key="1">
    <source>
        <dbReference type="ARBA" id="ARBA00008070"/>
    </source>
</evidence>
<dbReference type="CDD" id="cd15873">
    <property type="entry name" value="R-SNARE_STXBP5_6"/>
    <property type="match status" value="1"/>
</dbReference>
<dbReference type="PROSITE" id="PS50082">
    <property type="entry name" value="WD_REPEATS_2"/>
    <property type="match status" value="1"/>
</dbReference>
<dbReference type="Pfam" id="PF00400">
    <property type="entry name" value="WD40"/>
    <property type="match status" value="1"/>
</dbReference>
<dbReference type="InterPro" id="IPR015943">
    <property type="entry name" value="WD40/YVTN_repeat-like_dom_sf"/>
</dbReference>
<gene>
    <name evidence="6" type="primary">SRO7</name>
    <name evidence="6" type="ORF">VKT23_005452</name>
</gene>
<dbReference type="InterPro" id="IPR036322">
    <property type="entry name" value="WD40_repeat_dom_sf"/>
</dbReference>
<dbReference type="Pfam" id="PF08596">
    <property type="entry name" value="Lgl_C"/>
    <property type="match status" value="1"/>
</dbReference>
<evidence type="ECO:0000256" key="2">
    <source>
        <dbReference type="ARBA" id="ARBA00022483"/>
    </source>
</evidence>
<dbReference type="PANTHER" id="PTHR10241:SF25">
    <property type="entry name" value="TOMOSYN, ISOFORM C"/>
    <property type="match status" value="1"/>
</dbReference>
<keyword evidence="3" id="KW-0853">WD repeat</keyword>
<proteinExistence type="inferred from homology"/>
<dbReference type="SUPFAM" id="SSF50978">
    <property type="entry name" value="WD40 repeat-like"/>
    <property type="match status" value="1"/>
</dbReference>
<protein>
    <submittedName>
        <fullName evidence="6">Lethal(2) giant larvae sro7</fullName>
    </submittedName>
</protein>
<dbReference type="EMBL" id="JBANRG010000006">
    <property type="protein sequence ID" value="KAK7465475.1"/>
    <property type="molecule type" value="Genomic_DNA"/>
</dbReference>
<evidence type="ECO:0000313" key="7">
    <source>
        <dbReference type="Proteomes" id="UP001498398"/>
    </source>
</evidence>
<evidence type="ECO:0000313" key="6">
    <source>
        <dbReference type="EMBL" id="KAK7465475.1"/>
    </source>
</evidence>
<reference evidence="6 7" key="1">
    <citation type="submission" date="2024-01" db="EMBL/GenBank/DDBJ databases">
        <title>A draft genome for the cacao thread blight pathogen Marasmiellus scandens.</title>
        <authorList>
            <person name="Baruah I.K."/>
            <person name="Leung J."/>
            <person name="Bukari Y."/>
            <person name="Amoako-Attah I."/>
            <person name="Meinhardt L.W."/>
            <person name="Bailey B.A."/>
            <person name="Cohen S.P."/>
        </authorList>
    </citation>
    <scope>NUCLEOTIDE SEQUENCE [LARGE SCALE GENOMIC DNA]</scope>
    <source>
        <strain evidence="6 7">GH-19</strain>
    </source>
</reference>
<evidence type="ECO:0000256" key="4">
    <source>
        <dbReference type="SAM" id="MobiDB-lite"/>
    </source>
</evidence>
<keyword evidence="2" id="KW-0268">Exocytosis</keyword>
<dbReference type="SUPFAM" id="SSF63829">
    <property type="entry name" value="Calcium-dependent phosphotriesterase"/>
    <property type="match status" value="1"/>
</dbReference>
<dbReference type="InterPro" id="IPR001680">
    <property type="entry name" value="WD40_rpt"/>
</dbReference>
<feature type="region of interest" description="Disordered" evidence="4">
    <location>
        <begin position="974"/>
        <end position="1003"/>
    </location>
</feature>
<dbReference type="Gene3D" id="2.130.10.10">
    <property type="entry name" value="YVTN repeat-like/Quinoprotein amine dehydrogenase"/>
    <property type="match status" value="3"/>
</dbReference>
<dbReference type="Proteomes" id="UP001498398">
    <property type="component" value="Unassembled WGS sequence"/>
</dbReference>
<dbReference type="PANTHER" id="PTHR10241">
    <property type="entry name" value="LETHAL 2 GIANT LARVAE PROTEIN"/>
    <property type="match status" value="1"/>
</dbReference>
<feature type="repeat" description="WD" evidence="3">
    <location>
        <begin position="225"/>
        <end position="266"/>
    </location>
</feature>
<evidence type="ECO:0000259" key="5">
    <source>
        <dbReference type="Pfam" id="PF08596"/>
    </source>
</evidence>
<name>A0ABR1JQ45_9AGAR</name>
<accession>A0ABR1JQ45</accession>
<sequence length="1063" mass="116520">MFLKRHDHTTTDLSIDVQDKQSWKPAALRTWEHILNVSALAFEPTCGLLAVGTSDGNVILLGRPGVEVTLTLPDPLSVKSLQISASTFRLVALDARNQLHLWDLSHFGRPKYLVSAKFEQANSLTISPSHCHAFISLQSGEIRTYDLACLRKSPYTMPNLWTLYADKMAASGLPEASSPTLFHWQEEFFFFTNIKKTARATVRVFELVLPPGAPGGSGYGAPDILTQRRPEVTCMAIHPAGHFFAVGYADGSIAFWAIEDEDQPILVRTLDHIDVNVVNALELETLLSEAKGPEVREPIFKLAWCSFPNSSDPRGGNTALVVLGGLSPTEDSGVTVYWLPAFNPSEAPSTASTSLHPSIRSAMRDSVAPSKTYFYYADGIVQDFLLVPRDNPHFSGANDPIAILFTREAPGGSRVVDAFQFPPPAFRDSDKANTDQNDADTQDTLIDLASTLQAMKMNDDPRGMQLPCCLSNASSGMIGGHLYRLDREAYQKLTEESAICSERELLPLRAGFAWCDQKESSMSKYQPSRVLVTSHSDLSVRMWDVSPQLLLSSRPTPIQHYFPHPLLNLHIDLGYLLSEPLVMKKLSGDKPNIQIVKLASETLDCAIVLTTGDVIIEGLIPTSDQVYTSSLNSSDEELTSLQFLPALSGSAYSPLLILTPHKGSVSAIAMSDLGLLAVAYQDGSLYAIDTRKDRVVVCLDTKEKRRHSSILSIHADKDPIVQLLWTICPTSTDSTSSLRLLAAHDSGSCQVFAFNQSQEWVCGGEPVKLDVPSHPLGLFVLDKKNGARCKANRRHLNDSRLSTSADGPRTFFIAVGLRGARVHFDLDGHRAGKVDWSSKMGKVLGVQVVERLGSFALAVFTEHQEAWTYSLPDLEFMHQLSLPVVSTLPLTADDTGDFIAWGKHPRSGIIQRAIYGTLFDFHRVNTLPAIDLSNTKPMVPAQPQPVSVGPASLLGSWFTFGGGITGEQIDSLLGGPDRPQLPPQQKSMRPPEDRTQSSHLNSEAAAAQSSLYSRLTSALEERGQMLGDLEDRFNALEQGSRSMADQAKRLAAEQTTKSWFKFS</sequence>
<comment type="similarity">
    <text evidence="1">Belongs to the WD repeat L(2)GL family.</text>
</comment>